<evidence type="ECO:0000256" key="2">
    <source>
        <dbReference type="ARBA" id="ARBA00022969"/>
    </source>
</evidence>
<feature type="region of interest" description="Disordered" evidence="6">
    <location>
        <begin position="402"/>
        <end position="459"/>
    </location>
</feature>
<sequence length="459" mass="50658">MSESRPPSPVHPRIVNTSFREMAAEAQRPHQFSVPQFLGHPERQNSIGYQFPPISGQERSSISFHPPFATLPPPSSRPGASTNPQNYVQRSVPIAKLLSDAPQDPPIRSRQISIPGPFSHGLPSPPPPPGIYHRAAVNPPQHLPLPNVRTSPVFHIPQYPPQVASPHHISHHPQHSSPIASNSPSSASLDSGTSPRERPPAITEKFNRLPSFSTPSPNLRYELNMRQQPVAARACGFGERDRRVVDPPPILELKVIDAETGKVDSENTPYVYTTLHCTLINSMTYRDESQIEPAHPNAQATQRLMGTAVASPFSGTDETGKRGTFFVFPDLSCRNPGKYRFQFRLLIVDPLNLSVGTTSRIQSSIISEPFEVFTAKEFPGMRASSALLKALRKQGLNVAVKKGREATKKATRRPGHVDEDDSSGEDGENVVDEDDQDSDDPRSQAATDSKARRKRKRRE</sequence>
<keyword evidence="2" id="KW-0749">Sporulation</keyword>
<keyword evidence="5" id="KW-0539">Nucleus</keyword>
<dbReference type="OrthoDB" id="3056235at2759"/>
<dbReference type="PANTHER" id="PTHR33572">
    <property type="entry name" value="SPORE DEVELOPMENT REGULATOR VOSA"/>
    <property type="match status" value="1"/>
</dbReference>
<comment type="subcellular location">
    <subcellularLocation>
        <location evidence="1">Nucleus</location>
    </subcellularLocation>
</comment>
<protein>
    <recommendedName>
        <fullName evidence="7">Velvet domain-containing protein</fullName>
    </recommendedName>
</protein>
<dbReference type="InterPro" id="IPR037525">
    <property type="entry name" value="Velvet_dom"/>
</dbReference>
<accession>A0A9N8PTA0</accession>
<feature type="compositionally biased region" description="Polar residues" evidence="6">
    <location>
        <begin position="78"/>
        <end position="89"/>
    </location>
</feature>
<dbReference type="PANTHER" id="PTHR33572:SF17">
    <property type="entry name" value="SEXUAL DEVELOPMENT REGULATOR VELC"/>
    <property type="match status" value="1"/>
</dbReference>
<dbReference type="InterPro" id="IPR038491">
    <property type="entry name" value="Velvet_dom_sf"/>
</dbReference>
<evidence type="ECO:0000256" key="1">
    <source>
        <dbReference type="ARBA" id="ARBA00004123"/>
    </source>
</evidence>
<keyword evidence="4" id="KW-0804">Transcription</keyword>
<dbReference type="Gene3D" id="2.60.40.3960">
    <property type="entry name" value="Velvet domain"/>
    <property type="match status" value="1"/>
</dbReference>
<keyword evidence="9" id="KW-1185">Reference proteome</keyword>
<organism evidence="8 9">
    <name type="scientific">Aureobasidium uvarum</name>
    <dbReference type="NCBI Taxonomy" id="2773716"/>
    <lineage>
        <taxon>Eukaryota</taxon>
        <taxon>Fungi</taxon>
        <taxon>Dikarya</taxon>
        <taxon>Ascomycota</taxon>
        <taxon>Pezizomycotina</taxon>
        <taxon>Dothideomycetes</taxon>
        <taxon>Dothideomycetidae</taxon>
        <taxon>Dothideales</taxon>
        <taxon>Saccotheciaceae</taxon>
        <taxon>Aureobasidium</taxon>
    </lineage>
</organism>
<dbReference type="EMBL" id="CAINUL010000005">
    <property type="protein sequence ID" value="CAD0110084.1"/>
    <property type="molecule type" value="Genomic_DNA"/>
</dbReference>
<name>A0A9N8PTA0_9PEZI</name>
<evidence type="ECO:0000313" key="8">
    <source>
        <dbReference type="EMBL" id="CAD0110084.1"/>
    </source>
</evidence>
<dbReference type="InterPro" id="IPR021740">
    <property type="entry name" value="Velvet"/>
</dbReference>
<evidence type="ECO:0000256" key="3">
    <source>
        <dbReference type="ARBA" id="ARBA00023015"/>
    </source>
</evidence>
<proteinExistence type="predicted"/>
<dbReference type="PROSITE" id="PS51821">
    <property type="entry name" value="VELVET"/>
    <property type="match status" value="1"/>
</dbReference>
<dbReference type="Pfam" id="PF11754">
    <property type="entry name" value="Velvet"/>
    <property type="match status" value="2"/>
</dbReference>
<evidence type="ECO:0000313" key="9">
    <source>
        <dbReference type="Proteomes" id="UP000745764"/>
    </source>
</evidence>
<comment type="caution">
    <text evidence="8">The sequence shown here is derived from an EMBL/GenBank/DDBJ whole genome shotgun (WGS) entry which is preliminary data.</text>
</comment>
<evidence type="ECO:0000256" key="5">
    <source>
        <dbReference type="ARBA" id="ARBA00023242"/>
    </source>
</evidence>
<evidence type="ECO:0000256" key="4">
    <source>
        <dbReference type="ARBA" id="ARBA00023163"/>
    </source>
</evidence>
<keyword evidence="3" id="KW-0805">Transcription regulation</keyword>
<dbReference type="GO" id="GO:0005634">
    <property type="term" value="C:nucleus"/>
    <property type="evidence" value="ECO:0007669"/>
    <property type="project" value="UniProtKB-SubCell"/>
</dbReference>
<gene>
    <name evidence="8" type="ORF">AWRI4620_LOCUS4339</name>
</gene>
<evidence type="ECO:0000259" key="7">
    <source>
        <dbReference type="PROSITE" id="PS51821"/>
    </source>
</evidence>
<feature type="compositionally biased region" description="Low complexity" evidence="6">
    <location>
        <begin position="175"/>
        <end position="191"/>
    </location>
</feature>
<feature type="compositionally biased region" description="Acidic residues" evidence="6">
    <location>
        <begin position="418"/>
        <end position="438"/>
    </location>
</feature>
<evidence type="ECO:0000256" key="6">
    <source>
        <dbReference type="SAM" id="MobiDB-lite"/>
    </source>
</evidence>
<dbReference type="GO" id="GO:0030435">
    <property type="term" value="P:sporulation resulting in formation of a cellular spore"/>
    <property type="evidence" value="ECO:0007669"/>
    <property type="project" value="UniProtKB-KW"/>
</dbReference>
<dbReference type="AlphaFoldDB" id="A0A9N8PTA0"/>
<reference evidence="8" key="1">
    <citation type="submission" date="2020-06" db="EMBL/GenBank/DDBJ databases">
        <authorList>
            <person name="Onetto C."/>
        </authorList>
    </citation>
    <scope>NUCLEOTIDE SEQUENCE</scope>
</reference>
<feature type="domain" description="Velvet" evidence="7">
    <location>
        <begin position="216"/>
        <end position="401"/>
    </location>
</feature>
<feature type="region of interest" description="Disordered" evidence="6">
    <location>
        <begin position="23"/>
        <end position="213"/>
    </location>
</feature>
<dbReference type="Proteomes" id="UP000745764">
    <property type="component" value="Unassembled WGS sequence"/>
</dbReference>